<comment type="caution">
    <text evidence="1">The sequence shown here is derived from an EMBL/GenBank/DDBJ whole genome shotgun (WGS) entry which is preliminary data.</text>
</comment>
<name>A0A811VBA6_CERCA</name>
<keyword evidence="2" id="KW-1185">Reference proteome</keyword>
<dbReference type="EMBL" id="CAJHJT010000056">
    <property type="protein sequence ID" value="CAD7011449.1"/>
    <property type="molecule type" value="Genomic_DNA"/>
</dbReference>
<dbReference type="Proteomes" id="UP000606786">
    <property type="component" value="Unassembled WGS sequence"/>
</dbReference>
<evidence type="ECO:0000313" key="2">
    <source>
        <dbReference type="Proteomes" id="UP000606786"/>
    </source>
</evidence>
<sequence>IQISYFTMYTLYGTIIKNTIDGNIVHWSSVLENTEEPHELLELLENGACEILGS</sequence>
<gene>
    <name evidence="1" type="ORF">CCAP1982_LOCUS19549</name>
</gene>
<dbReference type="AlphaFoldDB" id="A0A811VBA6"/>
<organism evidence="1 2">
    <name type="scientific">Ceratitis capitata</name>
    <name type="common">Mediterranean fruit fly</name>
    <name type="synonym">Tephritis capitata</name>
    <dbReference type="NCBI Taxonomy" id="7213"/>
    <lineage>
        <taxon>Eukaryota</taxon>
        <taxon>Metazoa</taxon>
        <taxon>Ecdysozoa</taxon>
        <taxon>Arthropoda</taxon>
        <taxon>Hexapoda</taxon>
        <taxon>Insecta</taxon>
        <taxon>Pterygota</taxon>
        <taxon>Neoptera</taxon>
        <taxon>Endopterygota</taxon>
        <taxon>Diptera</taxon>
        <taxon>Brachycera</taxon>
        <taxon>Muscomorpha</taxon>
        <taxon>Tephritoidea</taxon>
        <taxon>Tephritidae</taxon>
        <taxon>Ceratitis</taxon>
        <taxon>Ceratitis</taxon>
    </lineage>
</organism>
<accession>A0A811VBA6</accession>
<reference evidence="1" key="1">
    <citation type="submission" date="2020-11" db="EMBL/GenBank/DDBJ databases">
        <authorList>
            <person name="Whitehead M."/>
        </authorList>
    </citation>
    <scope>NUCLEOTIDE SEQUENCE</scope>
    <source>
        <strain evidence="1">EGII</strain>
    </source>
</reference>
<protein>
    <submittedName>
        <fullName evidence="1">(Mediterranean fruit fly) hypothetical protein</fullName>
    </submittedName>
</protein>
<proteinExistence type="predicted"/>
<evidence type="ECO:0000313" key="1">
    <source>
        <dbReference type="EMBL" id="CAD7011449.1"/>
    </source>
</evidence>
<feature type="non-terminal residue" evidence="1">
    <location>
        <position position="1"/>
    </location>
</feature>